<feature type="domain" description="MROH2B-like HEAT-repeats" evidence="2">
    <location>
        <begin position="3"/>
        <end position="508"/>
    </location>
</feature>
<dbReference type="GO" id="GO:0005737">
    <property type="term" value="C:cytoplasm"/>
    <property type="evidence" value="ECO:0007669"/>
    <property type="project" value="TreeGrafter"/>
</dbReference>
<dbReference type="SUPFAM" id="SSF48371">
    <property type="entry name" value="ARM repeat"/>
    <property type="match status" value="1"/>
</dbReference>
<dbReference type="PANTHER" id="PTHR23120:SF45">
    <property type="entry name" value="MAESTRO HEAT LIKE REPEAT FAMILY MEMBER 1"/>
    <property type="match status" value="1"/>
</dbReference>
<dbReference type="Proteomes" id="UP000001074">
    <property type="component" value="Unassembled WGS sequence"/>
</dbReference>
<dbReference type="STRING" id="59463.ENSMLUP00000019610"/>
<keyword evidence="4" id="KW-1185">Reference proteome</keyword>
<accession>G1Q7C7</accession>
<proteinExistence type="predicted"/>
<dbReference type="EMBL" id="AAPE02055057">
    <property type="status" value="NOT_ANNOTATED_CDS"/>
    <property type="molecule type" value="Genomic_DNA"/>
</dbReference>
<dbReference type="InParanoid" id="G1Q7C7"/>
<dbReference type="InterPro" id="IPR011989">
    <property type="entry name" value="ARM-like"/>
</dbReference>
<organism evidence="3 4">
    <name type="scientific">Myotis lucifugus</name>
    <name type="common">Little brown bat</name>
    <dbReference type="NCBI Taxonomy" id="59463"/>
    <lineage>
        <taxon>Eukaryota</taxon>
        <taxon>Metazoa</taxon>
        <taxon>Chordata</taxon>
        <taxon>Craniata</taxon>
        <taxon>Vertebrata</taxon>
        <taxon>Euteleostomi</taxon>
        <taxon>Mammalia</taxon>
        <taxon>Eutheria</taxon>
        <taxon>Laurasiatheria</taxon>
        <taxon>Chiroptera</taxon>
        <taxon>Yangochiroptera</taxon>
        <taxon>Vespertilionidae</taxon>
        <taxon>Myotis</taxon>
    </lineage>
</organism>
<evidence type="ECO:0000313" key="3">
    <source>
        <dbReference type="Ensembl" id="ENSMLUP00000019610.1"/>
    </source>
</evidence>
<evidence type="ECO:0000259" key="2">
    <source>
        <dbReference type="Pfam" id="PF23210"/>
    </source>
</evidence>
<protein>
    <recommendedName>
        <fullName evidence="5">Maestro heat like repeat family member 1</fullName>
    </recommendedName>
</protein>
<dbReference type="InterPro" id="IPR055408">
    <property type="entry name" value="HEAT_MROH2B-like"/>
</dbReference>
<dbReference type="GeneTree" id="ENSGT00940000165138"/>
<dbReference type="Ensembl" id="ENSMLUT00000028796.1">
    <property type="protein sequence ID" value="ENSMLUP00000019610.1"/>
    <property type="gene ID" value="ENSMLUG00000023616.1"/>
</dbReference>
<name>G1Q7C7_MYOLU</name>
<evidence type="ECO:0000313" key="4">
    <source>
        <dbReference type="Proteomes" id="UP000001074"/>
    </source>
</evidence>
<evidence type="ECO:0000259" key="1">
    <source>
        <dbReference type="Pfam" id="PF21047"/>
    </source>
</evidence>
<dbReference type="OMA" id="ESELEMC"/>
<reference evidence="3 4" key="1">
    <citation type="journal article" date="2011" name="Nature">
        <title>A high-resolution map of human evolutionary constraint using 29 mammals.</title>
        <authorList>
            <person name="Lindblad-Toh K."/>
            <person name="Garber M."/>
            <person name="Zuk O."/>
            <person name="Lin M.F."/>
            <person name="Parker B.J."/>
            <person name="Washietl S."/>
            <person name="Kheradpour P."/>
            <person name="Ernst J."/>
            <person name="Jordan G."/>
            <person name="Mauceli E."/>
            <person name="Ward L.D."/>
            <person name="Lowe C.B."/>
            <person name="Holloway A.K."/>
            <person name="Clamp M."/>
            <person name="Gnerre S."/>
            <person name="Alfoldi J."/>
            <person name="Beal K."/>
            <person name="Chang J."/>
            <person name="Clawson H."/>
            <person name="Cuff J."/>
            <person name="Di Palma F."/>
            <person name="Fitzgerald S."/>
            <person name="Flicek P."/>
            <person name="Guttman M."/>
            <person name="Hubisz M.J."/>
            <person name="Jaffe D.B."/>
            <person name="Jungreis I."/>
            <person name="Kent W.J."/>
            <person name="Kostka D."/>
            <person name="Lara M."/>
            <person name="Martins A.L."/>
            <person name="Massingham T."/>
            <person name="Moltke I."/>
            <person name="Raney B.J."/>
            <person name="Rasmussen M.D."/>
            <person name="Robinson J."/>
            <person name="Stark A."/>
            <person name="Vilella A.J."/>
            <person name="Wen J."/>
            <person name="Xie X."/>
            <person name="Zody M.C."/>
            <person name="Baldwin J."/>
            <person name="Bloom T."/>
            <person name="Chin C.W."/>
            <person name="Heiman D."/>
            <person name="Nicol R."/>
            <person name="Nusbaum C."/>
            <person name="Young S."/>
            <person name="Wilkinson J."/>
            <person name="Worley K.C."/>
            <person name="Kovar C.L."/>
            <person name="Muzny D.M."/>
            <person name="Gibbs R.A."/>
            <person name="Cree A."/>
            <person name="Dihn H.H."/>
            <person name="Fowler G."/>
            <person name="Jhangiani S."/>
            <person name="Joshi V."/>
            <person name="Lee S."/>
            <person name="Lewis L.R."/>
            <person name="Nazareth L.V."/>
            <person name="Okwuonu G."/>
            <person name="Santibanez J."/>
            <person name="Warren W.C."/>
            <person name="Mardis E.R."/>
            <person name="Weinstock G.M."/>
            <person name="Wilson R.K."/>
            <person name="Delehaunty K."/>
            <person name="Dooling D."/>
            <person name="Fronik C."/>
            <person name="Fulton L."/>
            <person name="Fulton B."/>
            <person name="Graves T."/>
            <person name="Minx P."/>
            <person name="Sodergren E."/>
            <person name="Birney E."/>
            <person name="Margulies E.H."/>
            <person name="Herrero J."/>
            <person name="Green E.D."/>
            <person name="Haussler D."/>
            <person name="Siepel A."/>
            <person name="Goldman N."/>
            <person name="Pollard K.S."/>
            <person name="Pedersen J.S."/>
            <person name="Lander E.S."/>
            <person name="Kellis M."/>
        </authorList>
    </citation>
    <scope>NUCLEOTIDE SEQUENCE [LARGE SCALE GENOMIC DNA]</scope>
</reference>
<dbReference type="PANTHER" id="PTHR23120">
    <property type="entry name" value="MAESTRO-RELATED HEAT DOMAIN-CONTAINING"/>
    <property type="match status" value="1"/>
</dbReference>
<sequence length="839" mass="95934">PQVPKFLVHFIEILGQHNYLALPQGNTLISYIIKLVETDSSVSKGLGREGTEDGSTPQVPGVPLRSAHLIRTLVILFQHAVSLPKLVTLVCEPNNTLAFVPLCKAATQMALKARSLGQVPYLSSFHQDPTEYISPQRLLTHLVMCSRKPYREKEFGTSSLRLLSALHPITSLHPIINHSVGQLWRKVIPQMLEILDDHTEKSLNQEEWVDRLFLFLSQSLVAIDDDRWQEQLIRVILERIRYFSDDGDEKAFLYKFFGFALWTSRSEKLVKMMLSAILQTSHENVQEREGIAVAFSVVSRKHLRTVLEKLKVYSAVLTDKESSSILTLAKEHQRREWVLVCHTIYLSYSKIILESKGDIFMHFDAVLALILQHYHNCILEKDKDLKLGYLNALIILTKTLGRQQHVAFQFKFPHKLAIVTFMLDLIKEEPLNSISSPIRQKAMNVINNFRMLRPLLEIEERVELLGTCFKSVFCLPSIEVLRKEASSPKDLFEGTMESLLRLMETLIVEMPTRIQNCLQIMDPWLNSKKDNERERAMWCAARILEFTAKMEDFSMEIEFTRLGRLVKLLAMRCQDPVDSICFLSAKAVYHLYCILLKKKRKNTYIGNTSLELVSSFLAQPHPFTQFYLCSEAGKIAFAEYFTQSQLTNLVLTAMEELTGSRAKVSLAAAQLMSAVMKKRGSDLVEEIVVGILERLKLQLEPNTKEETLRALCLLAGNSTHSVVPLLLNRPLPWDRTILALWKVFGTERKTTIKVLQLLIEKLELVPFLFLMFGNKERADYMCPPQAACALCEMLSGTLCREAILELYPRLLLAVLCHLFWVIEQKTPQNVVVYRKDGGS</sequence>
<dbReference type="HOGENOM" id="CLU_339077_0_0_1"/>
<reference evidence="3" key="2">
    <citation type="submission" date="2025-08" db="UniProtKB">
        <authorList>
            <consortium name="Ensembl"/>
        </authorList>
    </citation>
    <scope>IDENTIFICATION</scope>
</reference>
<dbReference type="InterPro" id="IPR048465">
    <property type="entry name" value="Maestro-like_HEAT"/>
</dbReference>
<dbReference type="InterPro" id="IPR016024">
    <property type="entry name" value="ARM-type_fold"/>
</dbReference>
<dbReference type="InterPro" id="IPR045206">
    <property type="entry name" value="Maestro_heat-like_prot"/>
</dbReference>
<dbReference type="eggNOG" id="KOG2032">
    <property type="taxonomic scope" value="Eukaryota"/>
</dbReference>
<dbReference type="Pfam" id="PF23210">
    <property type="entry name" value="HEAT_Maestro_2"/>
    <property type="match status" value="1"/>
</dbReference>
<dbReference type="AlphaFoldDB" id="G1Q7C7"/>
<dbReference type="Gene3D" id="1.25.10.10">
    <property type="entry name" value="Leucine-rich Repeat Variant"/>
    <property type="match status" value="1"/>
</dbReference>
<reference evidence="3" key="3">
    <citation type="submission" date="2025-09" db="UniProtKB">
        <authorList>
            <consortium name="Ensembl"/>
        </authorList>
    </citation>
    <scope>IDENTIFICATION</scope>
</reference>
<feature type="domain" description="Maestro-like HEAT-repeats" evidence="1">
    <location>
        <begin position="532"/>
        <end position="755"/>
    </location>
</feature>
<dbReference type="Pfam" id="PF21047">
    <property type="entry name" value="HEAT_Maestro"/>
    <property type="match status" value="1"/>
</dbReference>
<evidence type="ECO:0008006" key="5">
    <source>
        <dbReference type="Google" id="ProtNLM"/>
    </source>
</evidence>